<name>A0A8H4RKH2_9HELO</name>
<organism evidence="2 3">
    <name type="scientific">Cudoniella acicularis</name>
    <dbReference type="NCBI Taxonomy" id="354080"/>
    <lineage>
        <taxon>Eukaryota</taxon>
        <taxon>Fungi</taxon>
        <taxon>Dikarya</taxon>
        <taxon>Ascomycota</taxon>
        <taxon>Pezizomycotina</taxon>
        <taxon>Leotiomycetes</taxon>
        <taxon>Helotiales</taxon>
        <taxon>Tricladiaceae</taxon>
        <taxon>Cudoniella</taxon>
    </lineage>
</organism>
<feature type="region of interest" description="Disordered" evidence="1">
    <location>
        <begin position="1"/>
        <end position="65"/>
    </location>
</feature>
<feature type="compositionally biased region" description="Basic and acidic residues" evidence="1">
    <location>
        <begin position="41"/>
        <end position="65"/>
    </location>
</feature>
<evidence type="ECO:0000313" key="3">
    <source>
        <dbReference type="Proteomes" id="UP000566819"/>
    </source>
</evidence>
<keyword evidence="3" id="KW-1185">Reference proteome</keyword>
<dbReference type="AlphaFoldDB" id="A0A8H4RKH2"/>
<evidence type="ECO:0000256" key="1">
    <source>
        <dbReference type="SAM" id="MobiDB-lite"/>
    </source>
</evidence>
<reference evidence="2 3" key="1">
    <citation type="submission" date="2020-03" db="EMBL/GenBank/DDBJ databases">
        <title>Draft Genome Sequence of Cudoniella acicularis.</title>
        <authorList>
            <person name="Buettner E."/>
            <person name="Kellner H."/>
        </authorList>
    </citation>
    <scope>NUCLEOTIDE SEQUENCE [LARGE SCALE GENOMIC DNA]</scope>
    <source>
        <strain evidence="2 3">DSM 108380</strain>
    </source>
</reference>
<comment type="caution">
    <text evidence="2">The sequence shown here is derived from an EMBL/GenBank/DDBJ whole genome shotgun (WGS) entry which is preliminary data.</text>
</comment>
<proteinExistence type="predicted"/>
<dbReference type="EMBL" id="JAAMPI010000522">
    <property type="protein sequence ID" value="KAF4630708.1"/>
    <property type="molecule type" value="Genomic_DNA"/>
</dbReference>
<protein>
    <submittedName>
        <fullName evidence="2">Uncharacterized protein</fullName>
    </submittedName>
</protein>
<dbReference type="Proteomes" id="UP000566819">
    <property type="component" value="Unassembled WGS sequence"/>
</dbReference>
<gene>
    <name evidence="2" type="ORF">G7Y89_g7430</name>
</gene>
<evidence type="ECO:0000313" key="2">
    <source>
        <dbReference type="EMBL" id="KAF4630708.1"/>
    </source>
</evidence>
<sequence>MKDVSELDASEGSQNLDSRISREASPLLKVPGDFVGNEGGSHSEPDLVDIGREGSESHSKAEIEKRGKAKSYEKCHLLESTDDTPDPTELPLARLCIKCQNVFDHWEKIHESERCQFQYW</sequence>
<accession>A0A8H4RKH2</accession>